<dbReference type="EMBL" id="CAJVQA010025108">
    <property type="protein sequence ID" value="CAG8784922.1"/>
    <property type="molecule type" value="Genomic_DNA"/>
</dbReference>
<dbReference type="AlphaFoldDB" id="A0A9N9JLS2"/>
<dbReference type="Gene3D" id="3.30.420.10">
    <property type="entry name" value="Ribonuclease H-like superfamily/Ribonuclease H"/>
    <property type="match status" value="1"/>
</dbReference>
<dbReference type="GO" id="GO:0003676">
    <property type="term" value="F:nucleic acid binding"/>
    <property type="evidence" value="ECO:0007669"/>
    <property type="project" value="InterPro"/>
</dbReference>
<keyword evidence="3" id="KW-1185">Reference proteome</keyword>
<comment type="caution">
    <text evidence="2">The sequence shown here is derived from an EMBL/GenBank/DDBJ whole genome shotgun (WGS) entry which is preliminary data.</text>
</comment>
<dbReference type="OrthoDB" id="2344127at2759"/>
<feature type="domain" description="Integrase catalytic" evidence="1">
    <location>
        <begin position="1"/>
        <end position="101"/>
    </location>
</feature>
<name>A0A9N9JLS2_9GLOM</name>
<sequence>MDKPSLEGILTSAIVAKVFVKIFNNSKCLLTWPKLLLTDMSSEFKGSCEKLIKEHGIKIQKASSKSSMGIIERFNQTLTEKLFHIQDAQELLLPLPKRSRA</sequence>
<evidence type="ECO:0000259" key="1">
    <source>
        <dbReference type="PROSITE" id="PS50994"/>
    </source>
</evidence>
<dbReference type="GO" id="GO:0005634">
    <property type="term" value="C:nucleus"/>
    <property type="evidence" value="ECO:0007669"/>
    <property type="project" value="UniProtKB-ARBA"/>
</dbReference>
<dbReference type="PROSITE" id="PS50994">
    <property type="entry name" value="INTEGRASE"/>
    <property type="match status" value="1"/>
</dbReference>
<evidence type="ECO:0000313" key="3">
    <source>
        <dbReference type="Proteomes" id="UP000789759"/>
    </source>
</evidence>
<accession>A0A9N9JLS2</accession>
<dbReference type="InterPro" id="IPR012337">
    <property type="entry name" value="RNaseH-like_sf"/>
</dbReference>
<evidence type="ECO:0000313" key="2">
    <source>
        <dbReference type="EMBL" id="CAG8784922.1"/>
    </source>
</evidence>
<proteinExistence type="predicted"/>
<organism evidence="2 3">
    <name type="scientific">Cetraspora pellucida</name>
    <dbReference type="NCBI Taxonomy" id="1433469"/>
    <lineage>
        <taxon>Eukaryota</taxon>
        <taxon>Fungi</taxon>
        <taxon>Fungi incertae sedis</taxon>
        <taxon>Mucoromycota</taxon>
        <taxon>Glomeromycotina</taxon>
        <taxon>Glomeromycetes</taxon>
        <taxon>Diversisporales</taxon>
        <taxon>Gigasporaceae</taxon>
        <taxon>Cetraspora</taxon>
    </lineage>
</organism>
<protein>
    <submittedName>
        <fullName evidence="2">4063_t:CDS:1</fullName>
    </submittedName>
</protein>
<dbReference type="GO" id="GO:0015074">
    <property type="term" value="P:DNA integration"/>
    <property type="evidence" value="ECO:0007669"/>
    <property type="project" value="InterPro"/>
</dbReference>
<gene>
    <name evidence="2" type="ORF">CPELLU_LOCUS16619</name>
</gene>
<dbReference type="InterPro" id="IPR036397">
    <property type="entry name" value="RNaseH_sf"/>
</dbReference>
<dbReference type="Proteomes" id="UP000789759">
    <property type="component" value="Unassembled WGS sequence"/>
</dbReference>
<reference evidence="2" key="1">
    <citation type="submission" date="2021-06" db="EMBL/GenBank/DDBJ databases">
        <authorList>
            <person name="Kallberg Y."/>
            <person name="Tangrot J."/>
            <person name="Rosling A."/>
        </authorList>
    </citation>
    <scope>NUCLEOTIDE SEQUENCE</scope>
    <source>
        <strain evidence="2">FL966</strain>
    </source>
</reference>
<dbReference type="SUPFAM" id="SSF53098">
    <property type="entry name" value="Ribonuclease H-like"/>
    <property type="match status" value="1"/>
</dbReference>
<dbReference type="InterPro" id="IPR001584">
    <property type="entry name" value="Integrase_cat-core"/>
</dbReference>